<evidence type="ECO:0000313" key="2">
    <source>
        <dbReference type="EMBL" id="KXN75004.1"/>
    </source>
</evidence>
<name>A0A137PJ32_CONC2</name>
<dbReference type="Pfam" id="PF14027">
    <property type="entry name" value="Questin_oxidase"/>
    <property type="match status" value="1"/>
</dbReference>
<proteinExistence type="predicted"/>
<dbReference type="GO" id="GO:0016491">
    <property type="term" value="F:oxidoreductase activity"/>
    <property type="evidence" value="ECO:0007669"/>
    <property type="project" value="UniProtKB-KW"/>
</dbReference>
<dbReference type="OMA" id="NHWNAWK"/>
<dbReference type="InterPro" id="IPR025337">
    <property type="entry name" value="Questin_oxidase-like"/>
</dbReference>
<keyword evidence="1" id="KW-0560">Oxidoreductase</keyword>
<sequence length="388" mass="44765">MSLNISQPESYEKLKQLLNVNHETFKISFSPNYFANHLVHALCSLYYSGASPDQLQEFFDFYTDKLEKLEEVKYEINRKNWTEFLGKRDNYTEYLIFFQEQISEQGMLEALDEFLPRLIPGLAAAALHPLIHLGYAIEFDLPHVAAEALAYACAFYFPLGELIDNLPQSNESKSISELLNIASNLDVSKLRGEGLRSKIENVADTYGHLLPELIAKWKITEDPKVITEKSDELTRESLKLFADSTHLNQFDFFLLHQVTGNHAVRTLLPILPQNQQIRLLRINLLTYFVLFLTMGAPSLDQSKITTYSSDTFKEVNDWKQLLKKTTYHKDEHLIKVVRNIYQFDAEHGTQEEHPYYYKLAVKAWDSMQNGGKWCFSGIGFSQKSTPNL</sequence>
<reference evidence="2 3" key="1">
    <citation type="journal article" date="2015" name="Genome Biol. Evol.">
        <title>Phylogenomic analyses indicate that early fungi evolved digesting cell walls of algal ancestors of land plants.</title>
        <authorList>
            <person name="Chang Y."/>
            <person name="Wang S."/>
            <person name="Sekimoto S."/>
            <person name="Aerts A.L."/>
            <person name="Choi C."/>
            <person name="Clum A."/>
            <person name="LaButti K.M."/>
            <person name="Lindquist E.A."/>
            <person name="Yee Ngan C."/>
            <person name="Ohm R.A."/>
            <person name="Salamov A.A."/>
            <person name="Grigoriev I.V."/>
            <person name="Spatafora J.W."/>
            <person name="Berbee M.L."/>
        </authorList>
    </citation>
    <scope>NUCLEOTIDE SEQUENCE [LARGE SCALE GENOMIC DNA]</scope>
    <source>
        <strain evidence="2 3">NRRL 28638</strain>
    </source>
</reference>
<evidence type="ECO:0000313" key="3">
    <source>
        <dbReference type="Proteomes" id="UP000070444"/>
    </source>
</evidence>
<accession>A0A137PJ32</accession>
<dbReference type="PANTHER" id="PTHR35870">
    <property type="entry name" value="PROTEIN, PUTATIVE (AFU_ORTHOLOGUE AFUA_5G03330)-RELATED"/>
    <property type="match status" value="1"/>
</dbReference>
<dbReference type="OrthoDB" id="10265971at2759"/>
<dbReference type="STRING" id="796925.A0A137PJ32"/>
<dbReference type="PANTHER" id="PTHR35870:SF6">
    <property type="entry name" value="MGS207 PROTEIN"/>
    <property type="match status" value="1"/>
</dbReference>
<dbReference type="EMBL" id="KQ964418">
    <property type="protein sequence ID" value="KXN75004.1"/>
    <property type="molecule type" value="Genomic_DNA"/>
</dbReference>
<keyword evidence="3" id="KW-1185">Reference proteome</keyword>
<protein>
    <recommendedName>
        <fullName evidence="4">DUF4243 domain-containing protein</fullName>
    </recommendedName>
</protein>
<dbReference type="Proteomes" id="UP000070444">
    <property type="component" value="Unassembled WGS sequence"/>
</dbReference>
<evidence type="ECO:0008006" key="4">
    <source>
        <dbReference type="Google" id="ProtNLM"/>
    </source>
</evidence>
<dbReference type="AlphaFoldDB" id="A0A137PJ32"/>
<gene>
    <name evidence="2" type="ORF">CONCODRAFT_76533</name>
</gene>
<organism evidence="2 3">
    <name type="scientific">Conidiobolus coronatus (strain ATCC 28846 / CBS 209.66 / NRRL 28638)</name>
    <name type="common">Delacroixia coronata</name>
    <dbReference type="NCBI Taxonomy" id="796925"/>
    <lineage>
        <taxon>Eukaryota</taxon>
        <taxon>Fungi</taxon>
        <taxon>Fungi incertae sedis</taxon>
        <taxon>Zoopagomycota</taxon>
        <taxon>Entomophthoromycotina</taxon>
        <taxon>Entomophthoromycetes</taxon>
        <taxon>Entomophthorales</taxon>
        <taxon>Ancylistaceae</taxon>
        <taxon>Conidiobolus</taxon>
    </lineage>
</organism>
<evidence type="ECO:0000256" key="1">
    <source>
        <dbReference type="ARBA" id="ARBA00023002"/>
    </source>
</evidence>